<reference evidence="4 5" key="1">
    <citation type="submission" date="2018-12" db="EMBL/GenBank/DDBJ databases">
        <title>Draft genome sequence of Embleya hyalina NBRC 13850T.</title>
        <authorList>
            <person name="Komaki H."/>
            <person name="Hosoyama A."/>
            <person name="Kimura A."/>
            <person name="Ichikawa N."/>
            <person name="Tamura T."/>
        </authorList>
    </citation>
    <scope>NUCLEOTIDE SEQUENCE [LARGE SCALE GENOMIC DNA]</scope>
    <source>
        <strain evidence="4 5">NBRC 13850</strain>
    </source>
</reference>
<dbReference type="OrthoDB" id="9811121at2"/>
<dbReference type="RefSeq" id="WP_126635142.1">
    <property type="nucleotide sequence ID" value="NZ_BIFH01000013.1"/>
</dbReference>
<dbReference type="InterPro" id="IPR036526">
    <property type="entry name" value="C-N_Hydrolase_sf"/>
</dbReference>
<evidence type="ECO:0000256" key="1">
    <source>
        <dbReference type="ARBA" id="ARBA00022801"/>
    </source>
</evidence>
<feature type="region of interest" description="Disordered" evidence="2">
    <location>
        <begin position="364"/>
        <end position="392"/>
    </location>
</feature>
<comment type="caution">
    <text evidence="4">The sequence shown here is derived from an EMBL/GenBank/DDBJ whole genome shotgun (WGS) entry which is preliminary data.</text>
</comment>
<dbReference type="AlphaFoldDB" id="A0A401YE20"/>
<evidence type="ECO:0000313" key="4">
    <source>
        <dbReference type="EMBL" id="GCD92826.1"/>
    </source>
</evidence>
<dbReference type="PANTHER" id="PTHR43674:SF16">
    <property type="entry name" value="CARBON-NITROGEN FAMILY, PUTATIVE (AFU_ORTHOLOGUE AFUA_5G02350)-RELATED"/>
    <property type="match status" value="1"/>
</dbReference>
<dbReference type="InterPro" id="IPR003010">
    <property type="entry name" value="C-N_Hydrolase"/>
</dbReference>
<evidence type="ECO:0000259" key="3">
    <source>
        <dbReference type="PROSITE" id="PS50263"/>
    </source>
</evidence>
<gene>
    <name evidence="4" type="ORF">EHYA_00468</name>
</gene>
<keyword evidence="1 4" id="KW-0378">Hydrolase</keyword>
<dbReference type="Gene3D" id="3.60.110.10">
    <property type="entry name" value="Carbon-nitrogen hydrolase"/>
    <property type="match status" value="1"/>
</dbReference>
<organism evidence="4 5">
    <name type="scientific">Embleya hyalina</name>
    <dbReference type="NCBI Taxonomy" id="516124"/>
    <lineage>
        <taxon>Bacteria</taxon>
        <taxon>Bacillati</taxon>
        <taxon>Actinomycetota</taxon>
        <taxon>Actinomycetes</taxon>
        <taxon>Kitasatosporales</taxon>
        <taxon>Streptomycetaceae</taxon>
        <taxon>Embleya</taxon>
    </lineage>
</organism>
<dbReference type="Proteomes" id="UP000286931">
    <property type="component" value="Unassembled WGS sequence"/>
</dbReference>
<dbReference type="InterPro" id="IPR050345">
    <property type="entry name" value="Aliph_Amidase/BUP"/>
</dbReference>
<feature type="domain" description="CN hydrolase" evidence="3">
    <location>
        <begin position="13"/>
        <end position="298"/>
    </location>
</feature>
<dbReference type="PROSITE" id="PS50263">
    <property type="entry name" value="CN_HYDROLASE"/>
    <property type="match status" value="1"/>
</dbReference>
<name>A0A401YE20_9ACTN</name>
<dbReference type="EMBL" id="BIFH01000013">
    <property type="protein sequence ID" value="GCD92826.1"/>
    <property type="molecule type" value="Genomic_DNA"/>
</dbReference>
<dbReference type="GO" id="GO:0016811">
    <property type="term" value="F:hydrolase activity, acting on carbon-nitrogen (but not peptide) bonds, in linear amides"/>
    <property type="evidence" value="ECO:0007669"/>
    <property type="project" value="TreeGrafter"/>
</dbReference>
<proteinExistence type="predicted"/>
<keyword evidence="5" id="KW-1185">Reference proteome</keyword>
<dbReference type="SUPFAM" id="SSF56317">
    <property type="entry name" value="Carbon-nitrogen hydrolase"/>
    <property type="match status" value="1"/>
</dbReference>
<dbReference type="Pfam" id="PF00795">
    <property type="entry name" value="CN_hydrolase"/>
    <property type="match status" value="1"/>
</dbReference>
<evidence type="ECO:0000256" key="2">
    <source>
        <dbReference type="SAM" id="MobiDB-lite"/>
    </source>
</evidence>
<evidence type="ECO:0000313" key="5">
    <source>
        <dbReference type="Proteomes" id="UP000286931"/>
    </source>
</evidence>
<accession>A0A401YE20</accession>
<protein>
    <submittedName>
        <fullName evidence="4">Hydrolase</fullName>
    </submittedName>
</protein>
<sequence length="392" mass="43162">MSGPEPVAPYMAVGLSTIVHGIGARRHITRNLDTIEDAIHAAVSTIGINMPVKLIALAEGALTGFTDEIFDLPHVRAARDLFIDIPGPETDRLAALARHYGTYLVVQCKARWPEIVPDRYFNVLFVISPDGEIVHRAAKNHVWCRERSCTPHDVYDRWVEVFGDGIDAFYPVLRTPDIGNIGTICCSDGEYPEAVRALALNGAEVVYRPSEAVPMTQAGPDPGGTWLLQNRAHAHFNSLYMVCPNVGPVYVTPDARHPYDIGGGHSHIVDHLGAVIGHTVSGANSFVAGIVDIEALRRFRVMNLNSNWLKDLRTELFRRMYDDPVHPANLWLDRDPTGHADVDEIYRANIGRLIDRGSYTPPAHASPGARYIPPPGDDDPATLLDRWADPDG</sequence>
<dbReference type="PANTHER" id="PTHR43674">
    <property type="entry name" value="NITRILASE C965.09-RELATED"/>
    <property type="match status" value="1"/>
</dbReference>